<dbReference type="EMBL" id="CP002736">
    <property type="protein sequence ID" value="AEF94270.1"/>
    <property type="molecule type" value="Genomic_DNA"/>
</dbReference>
<organism evidence="1 2">
    <name type="scientific">Desulfotomaculum nigrificans (strain DSM 14880 / VKM B-2319 / CO-1-SRB)</name>
    <name type="common">Desulfotomaculum carboxydivorans</name>
    <dbReference type="NCBI Taxonomy" id="868595"/>
    <lineage>
        <taxon>Bacteria</taxon>
        <taxon>Bacillati</taxon>
        <taxon>Bacillota</taxon>
        <taxon>Clostridia</taxon>
        <taxon>Eubacteriales</taxon>
        <taxon>Desulfotomaculaceae</taxon>
        <taxon>Desulfotomaculum</taxon>
    </lineage>
</organism>
<dbReference type="KEGG" id="dca:Desca_1414"/>
<accession>F6B5E9</accession>
<dbReference type="Pfam" id="PF06133">
    <property type="entry name" value="Com_YlbF"/>
    <property type="match status" value="1"/>
</dbReference>
<protein>
    <submittedName>
        <fullName evidence="1">Uncharacterized protein</fullName>
    </submittedName>
</protein>
<dbReference type="eggNOG" id="COG3679">
    <property type="taxonomic scope" value="Bacteria"/>
</dbReference>
<keyword evidence="2" id="KW-1185">Reference proteome</keyword>
<evidence type="ECO:0000313" key="2">
    <source>
        <dbReference type="Proteomes" id="UP000009226"/>
    </source>
</evidence>
<dbReference type="RefSeq" id="WP_003544798.1">
    <property type="nucleotide sequence ID" value="NC_015565.1"/>
</dbReference>
<dbReference type="InterPro" id="IPR023378">
    <property type="entry name" value="YheA/YmcA-like_dom_sf"/>
</dbReference>
<dbReference type="HOGENOM" id="CLU_140243_1_1_9"/>
<name>F6B5E9_DESCC</name>
<dbReference type="Proteomes" id="UP000009226">
    <property type="component" value="Chromosome"/>
</dbReference>
<dbReference type="AlphaFoldDB" id="F6B5E9"/>
<dbReference type="SUPFAM" id="SSF158622">
    <property type="entry name" value="YheA/YmcA-like"/>
    <property type="match status" value="1"/>
</dbReference>
<reference evidence="1" key="1">
    <citation type="submission" date="2011-05" db="EMBL/GenBank/DDBJ databases">
        <title>Complete sequence of Desulfotomaculum carboxydivorans CO-1-SRB.</title>
        <authorList>
            <consortium name="US DOE Joint Genome Institute"/>
            <person name="Lucas S."/>
            <person name="Han J."/>
            <person name="Lapidus A."/>
            <person name="Cheng J.-F."/>
            <person name="Goodwin L."/>
            <person name="Pitluck S."/>
            <person name="Peters L."/>
            <person name="Mikhailova N."/>
            <person name="Lu M."/>
            <person name="Han C."/>
            <person name="Tapia R."/>
            <person name="Land M."/>
            <person name="Hauser L."/>
            <person name="Kyrpides N."/>
            <person name="Ivanova N."/>
            <person name="Pagani I."/>
            <person name="Stams A."/>
            <person name="Plugge C."/>
            <person name="Muyzer G."/>
            <person name="Kuever J."/>
            <person name="Parshina S."/>
            <person name="Ivanova A."/>
            <person name="Nazina T."/>
            <person name="Woyke T."/>
        </authorList>
    </citation>
    <scope>NUCLEOTIDE SEQUENCE [LARGE SCALE GENOMIC DNA]</scope>
    <source>
        <strain evidence="1">CO-1-SRB</strain>
    </source>
</reference>
<dbReference type="Gene3D" id="1.20.1500.10">
    <property type="entry name" value="YheA/YmcA-like"/>
    <property type="match status" value="1"/>
</dbReference>
<dbReference type="STRING" id="868595.Desca_1414"/>
<evidence type="ECO:0000313" key="1">
    <source>
        <dbReference type="EMBL" id="AEF94270.1"/>
    </source>
</evidence>
<sequence length="120" mass="13970">MSDLILEKAFELGKLIAESDRYKTMREKEAAMMADVDAVMLIERYQDLQRSHQMARMQGQELTESQLNEVYELEDKMMQHPLIKEFALIQEDFQKFLNQVNDHISEGIEGPRPAHSCGHT</sequence>
<proteinExistence type="predicted"/>
<gene>
    <name evidence="1" type="ordered locus">Desca_1414</name>
</gene>
<dbReference type="InterPro" id="IPR010368">
    <property type="entry name" value="Com_YlbF"/>
</dbReference>